<accession>A0AA92X6C6</accession>
<evidence type="ECO:0000313" key="9">
    <source>
        <dbReference type="Proteomes" id="UP000284338"/>
    </source>
</evidence>
<evidence type="ECO:0000256" key="5">
    <source>
        <dbReference type="ARBA" id="ARBA00022801"/>
    </source>
</evidence>
<dbReference type="EMBL" id="QYYG01000001">
    <property type="protein sequence ID" value="RJF57691.1"/>
    <property type="molecule type" value="Genomic_DNA"/>
</dbReference>
<dbReference type="AlphaFoldDB" id="A0AA92X6C6"/>
<comment type="caution">
    <text evidence="8">The sequence shown here is derived from an EMBL/GenBank/DDBJ whole genome shotgun (WGS) entry which is preliminary data.</text>
</comment>
<keyword evidence="9" id="KW-1185">Reference proteome</keyword>
<evidence type="ECO:0000313" key="8">
    <source>
        <dbReference type="EMBL" id="RJF57691.1"/>
    </source>
</evidence>
<dbReference type="InterPro" id="IPR005238">
    <property type="entry name" value="ComB-like"/>
</dbReference>
<evidence type="ECO:0000256" key="4">
    <source>
        <dbReference type="ARBA" id="ARBA00021948"/>
    </source>
</evidence>
<evidence type="ECO:0000256" key="1">
    <source>
        <dbReference type="ARBA" id="ARBA00001946"/>
    </source>
</evidence>
<dbReference type="SUPFAM" id="SSF142823">
    <property type="entry name" value="ComB-like"/>
    <property type="match status" value="1"/>
</dbReference>
<keyword evidence="6" id="KW-0460">Magnesium</keyword>
<comment type="cofactor">
    <cofactor evidence="1">
        <name>Mg(2+)</name>
        <dbReference type="ChEBI" id="CHEBI:18420"/>
    </cofactor>
</comment>
<dbReference type="Proteomes" id="UP000284338">
    <property type="component" value="Unassembled WGS sequence"/>
</dbReference>
<sequence length="245" mass="26139">MGYFSQLPFDIRLEWGSNAIEHMAGDVDCVIIVDVMSFSTCVSVATKRGASVYPYAWKDDSAKDYASKLGAVTASNTRRFDGAGYSLSPLSLVNIPAQTKLVLPSPNGSSLAFKARDSGAAVFCACLRNLKATAIACAAYRNILVIPSGEKWPDGSLRPALEDWLVAGGIIAQLPERNPSPEALAAAASFHALPATALRQCSSARELIERGFVADVELCLATDADDRACRLQHDHFVIQQGTVAC</sequence>
<comment type="similarity">
    <text evidence="2">Belongs to the ComB family.</text>
</comment>
<dbReference type="PANTHER" id="PTHR37311:SF1">
    <property type="entry name" value="2-PHOSPHOSULFOLACTATE PHOSPHATASE-RELATED"/>
    <property type="match status" value="1"/>
</dbReference>
<organism evidence="8 9">
    <name type="scientific">Serratia inhibens</name>
    <dbReference type="NCBI Taxonomy" id="2338073"/>
    <lineage>
        <taxon>Bacteria</taxon>
        <taxon>Pseudomonadati</taxon>
        <taxon>Pseudomonadota</taxon>
        <taxon>Gammaproteobacteria</taxon>
        <taxon>Enterobacterales</taxon>
        <taxon>Yersiniaceae</taxon>
        <taxon>Serratia</taxon>
    </lineage>
</organism>
<name>A0AA92X6C6_9GAMM</name>
<gene>
    <name evidence="8" type="ORF">D4100_02580</name>
</gene>
<keyword evidence="5" id="KW-0378">Hydrolase</keyword>
<comment type="catalytic activity">
    <reaction evidence="7">
        <text>(2R)-O-phospho-3-sulfolactate + H2O = (2R)-3-sulfolactate + phosphate</text>
        <dbReference type="Rhea" id="RHEA:23416"/>
        <dbReference type="ChEBI" id="CHEBI:15377"/>
        <dbReference type="ChEBI" id="CHEBI:15597"/>
        <dbReference type="ChEBI" id="CHEBI:43474"/>
        <dbReference type="ChEBI" id="CHEBI:58738"/>
        <dbReference type="EC" id="3.1.3.71"/>
    </reaction>
</comment>
<dbReference type="GO" id="GO:0050532">
    <property type="term" value="F:2-phosphosulfolactate phosphatase activity"/>
    <property type="evidence" value="ECO:0007669"/>
    <property type="project" value="UniProtKB-EC"/>
</dbReference>
<dbReference type="GO" id="GO:0000287">
    <property type="term" value="F:magnesium ion binding"/>
    <property type="evidence" value="ECO:0007669"/>
    <property type="project" value="InterPro"/>
</dbReference>
<dbReference type="RefSeq" id="WP_119802952.1">
    <property type="nucleotide sequence ID" value="NZ_QYYG01000001.1"/>
</dbReference>
<dbReference type="InterPro" id="IPR036702">
    <property type="entry name" value="ComB-like_sf"/>
</dbReference>
<dbReference type="Gene3D" id="3.90.1560.10">
    <property type="entry name" value="ComB-like"/>
    <property type="match status" value="1"/>
</dbReference>
<dbReference type="PANTHER" id="PTHR37311">
    <property type="entry name" value="2-PHOSPHOSULFOLACTATE PHOSPHATASE-RELATED"/>
    <property type="match status" value="1"/>
</dbReference>
<dbReference type="EC" id="3.1.3.71" evidence="3"/>
<reference evidence="8 9" key="1">
    <citation type="submission" date="2018-09" db="EMBL/GenBank/DDBJ databases">
        <title>Draft genome of a novel serratia sp. strain with antifungal activity.</title>
        <authorList>
            <person name="Dichmann S.I."/>
            <person name="Park B.P."/>
            <person name="Pathiraja D."/>
            <person name="Choi I.-G."/>
            <person name="Stougaard P."/>
            <person name="Hennessy R.C."/>
        </authorList>
    </citation>
    <scope>NUCLEOTIDE SEQUENCE [LARGE SCALE GENOMIC DNA]</scope>
    <source>
        <strain evidence="8 9">S40</strain>
    </source>
</reference>
<dbReference type="GO" id="GO:0050545">
    <property type="term" value="F:sulfopyruvate decarboxylase activity"/>
    <property type="evidence" value="ECO:0007669"/>
    <property type="project" value="TreeGrafter"/>
</dbReference>
<proteinExistence type="inferred from homology"/>
<protein>
    <recommendedName>
        <fullName evidence="4">Probable 2-phosphosulfolactate phosphatase</fullName>
        <ecNumber evidence="3">3.1.3.71</ecNumber>
    </recommendedName>
</protein>
<evidence type="ECO:0000256" key="7">
    <source>
        <dbReference type="ARBA" id="ARBA00033711"/>
    </source>
</evidence>
<evidence type="ECO:0000256" key="6">
    <source>
        <dbReference type="ARBA" id="ARBA00022842"/>
    </source>
</evidence>
<evidence type="ECO:0000256" key="3">
    <source>
        <dbReference type="ARBA" id="ARBA00012953"/>
    </source>
</evidence>
<evidence type="ECO:0000256" key="2">
    <source>
        <dbReference type="ARBA" id="ARBA00009997"/>
    </source>
</evidence>
<dbReference type="Pfam" id="PF04029">
    <property type="entry name" value="2-ph_phosp"/>
    <property type="match status" value="1"/>
</dbReference>